<dbReference type="GO" id="GO:0000976">
    <property type="term" value="F:transcription cis-regulatory region binding"/>
    <property type="evidence" value="ECO:0007669"/>
    <property type="project" value="TreeGrafter"/>
</dbReference>
<name>A0A2R6XXE4_9BACL</name>
<evidence type="ECO:0000256" key="1">
    <source>
        <dbReference type="ARBA" id="ARBA00004496"/>
    </source>
</evidence>
<evidence type="ECO:0000259" key="9">
    <source>
        <dbReference type="PROSITE" id="PS50110"/>
    </source>
</evidence>
<dbReference type="CDD" id="cd00383">
    <property type="entry name" value="trans_reg_C"/>
    <property type="match status" value="1"/>
</dbReference>
<dbReference type="InterPro" id="IPR011006">
    <property type="entry name" value="CheY-like_superfamily"/>
</dbReference>
<dbReference type="FunFam" id="3.40.50.2300:FF:000001">
    <property type="entry name" value="DNA-binding response regulator PhoB"/>
    <property type="match status" value="1"/>
</dbReference>
<evidence type="ECO:0000256" key="7">
    <source>
        <dbReference type="PROSITE-ProRule" id="PRU00169"/>
    </source>
</evidence>
<accession>A0A2R6XXE4</accession>
<evidence type="ECO:0000256" key="4">
    <source>
        <dbReference type="ARBA" id="ARBA00023015"/>
    </source>
</evidence>
<sequence>MGERILIIEDEAPIREIIAYQLEKNGFQVCEAADGREGLNKALAMNPDLIVLDLMLPGLDGFELLKTLRQTHDTPVVVLTARDEEMDKVLGLEMGADDYVTKPFSNRELLARIRANLRRLRRQKEDGQNDTVVLGELVIDLKLIQVKKRGEILPLTPREFDLLRYLLEHRGQVISRERLLNQVWSYDFLGDVRTVDVTVRRLREKIEDHPGEPRYLLTKRGAGYYIPHIPELR</sequence>
<dbReference type="Pfam" id="PF00072">
    <property type="entry name" value="Response_reg"/>
    <property type="match status" value="1"/>
</dbReference>
<evidence type="ECO:0000256" key="2">
    <source>
        <dbReference type="ARBA" id="ARBA00022553"/>
    </source>
</evidence>
<dbReference type="Pfam" id="PF00486">
    <property type="entry name" value="Trans_reg_C"/>
    <property type="match status" value="1"/>
</dbReference>
<feature type="modified residue" description="4-aspartylphosphate" evidence="7">
    <location>
        <position position="53"/>
    </location>
</feature>
<protein>
    <submittedName>
        <fullName evidence="11">Two-component response regulator SA14-24</fullName>
    </submittedName>
</protein>
<dbReference type="PANTHER" id="PTHR48111:SF40">
    <property type="entry name" value="PHOSPHATE REGULON TRANSCRIPTIONAL REGULATORY PROTEIN PHOB"/>
    <property type="match status" value="1"/>
</dbReference>
<keyword evidence="5 8" id="KW-0238">DNA-binding</keyword>
<keyword evidence="3" id="KW-0902">Two-component regulatory system</keyword>
<organism evidence="11 12">
    <name type="scientific">Candidatus Carbonibacillus altaicus</name>
    <dbReference type="NCBI Taxonomy" id="2163959"/>
    <lineage>
        <taxon>Bacteria</taxon>
        <taxon>Bacillati</taxon>
        <taxon>Bacillota</taxon>
        <taxon>Bacilli</taxon>
        <taxon>Bacillales</taxon>
        <taxon>Candidatus Carbonibacillus</taxon>
    </lineage>
</organism>
<dbReference type="InterPro" id="IPR001867">
    <property type="entry name" value="OmpR/PhoB-type_DNA-bd"/>
</dbReference>
<dbReference type="SMART" id="SM00862">
    <property type="entry name" value="Trans_reg_C"/>
    <property type="match status" value="1"/>
</dbReference>
<dbReference type="Gene3D" id="1.10.10.10">
    <property type="entry name" value="Winged helix-like DNA-binding domain superfamily/Winged helix DNA-binding domain"/>
    <property type="match status" value="1"/>
</dbReference>
<dbReference type="SUPFAM" id="SSF46894">
    <property type="entry name" value="C-terminal effector domain of the bipartite response regulators"/>
    <property type="match status" value="1"/>
</dbReference>
<keyword evidence="4" id="KW-0805">Transcription regulation</keyword>
<dbReference type="InterPro" id="IPR016032">
    <property type="entry name" value="Sig_transdc_resp-reg_C-effctor"/>
</dbReference>
<evidence type="ECO:0000313" key="11">
    <source>
        <dbReference type="EMBL" id="PTQ55093.1"/>
    </source>
</evidence>
<dbReference type="PROSITE" id="PS50110">
    <property type="entry name" value="RESPONSE_REGULATORY"/>
    <property type="match status" value="1"/>
</dbReference>
<feature type="domain" description="Response regulatory" evidence="9">
    <location>
        <begin position="4"/>
        <end position="117"/>
    </location>
</feature>
<dbReference type="InterPro" id="IPR036388">
    <property type="entry name" value="WH-like_DNA-bd_sf"/>
</dbReference>
<comment type="caution">
    <text evidence="11">The sequence shown here is derived from an EMBL/GenBank/DDBJ whole genome shotgun (WGS) entry which is preliminary data.</text>
</comment>
<dbReference type="GO" id="GO:0032993">
    <property type="term" value="C:protein-DNA complex"/>
    <property type="evidence" value="ECO:0007669"/>
    <property type="project" value="TreeGrafter"/>
</dbReference>
<feature type="domain" description="OmpR/PhoB-type" evidence="10">
    <location>
        <begin position="129"/>
        <end position="228"/>
    </location>
</feature>
<dbReference type="GO" id="GO:0005829">
    <property type="term" value="C:cytosol"/>
    <property type="evidence" value="ECO:0007669"/>
    <property type="project" value="TreeGrafter"/>
</dbReference>
<dbReference type="GO" id="GO:0006355">
    <property type="term" value="P:regulation of DNA-templated transcription"/>
    <property type="evidence" value="ECO:0007669"/>
    <property type="project" value="InterPro"/>
</dbReference>
<dbReference type="InterPro" id="IPR001789">
    <property type="entry name" value="Sig_transdc_resp-reg_receiver"/>
</dbReference>
<dbReference type="Gene3D" id="3.40.50.2300">
    <property type="match status" value="1"/>
</dbReference>
<comment type="subcellular location">
    <subcellularLocation>
        <location evidence="1">Cytoplasm</location>
    </subcellularLocation>
</comment>
<dbReference type="GO" id="GO:0000156">
    <property type="term" value="F:phosphorelay response regulator activity"/>
    <property type="evidence" value="ECO:0007669"/>
    <property type="project" value="TreeGrafter"/>
</dbReference>
<evidence type="ECO:0000256" key="6">
    <source>
        <dbReference type="ARBA" id="ARBA00023163"/>
    </source>
</evidence>
<dbReference type="Gene3D" id="6.10.250.690">
    <property type="match status" value="1"/>
</dbReference>
<evidence type="ECO:0000259" key="10">
    <source>
        <dbReference type="PROSITE" id="PS51755"/>
    </source>
</evidence>
<evidence type="ECO:0000256" key="3">
    <source>
        <dbReference type="ARBA" id="ARBA00023012"/>
    </source>
</evidence>
<proteinExistence type="predicted"/>
<evidence type="ECO:0000256" key="5">
    <source>
        <dbReference type="ARBA" id="ARBA00023125"/>
    </source>
</evidence>
<dbReference type="SUPFAM" id="SSF52172">
    <property type="entry name" value="CheY-like"/>
    <property type="match status" value="1"/>
</dbReference>
<dbReference type="PROSITE" id="PS51755">
    <property type="entry name" value="OMPR_PHOB"/>
    <property type="match status" value="1"/>
</dbReference>
<reference evidence="12" key="1">
    <citation type="journal article" date="2018" name="Sci. Rep.">
        <title>Lignite coal burning seam in the remote Altai Mountains harbors a hydrogen-driven thermophilic microbial community.</title>
        <authorList>
            <person name="Kadnikov V.V."/>
            <person name="Mardanov A.V."/>
            <person name="Ivasenko D.A."/>
            <person name="Antsiferov D.V."/>
            <person name="Beletsky A.V."/>
            <person name="Karnachuk O.V."/>
            <person name="Ravin N.V."/>
        </authorList>
    </citation>
    <scope>NUCLEOTIDE SEQUENCE [LARGE SCALE GENOMIC DNA]</scope>
</reference>
<feature type="DNA-binding region" description="OmpR/PhoB-type" evidence="8">
    <location>
        <begin position="129"/>
        <end position="228"/>
    </location>
</feature>
<evidence type="ECO:0000313" key="12">
    <source>
        <dbReference type="Proteomes" id="UP000244338"/>
    </source>
</evidence>
<keyword evidence="6" id="KW-0804">Transcription</keyword>
<dbReference type="InterPro" id="IPR039420">
    <property type="entry name" value="WalR-like"/>
</dbReference>
<gene>
    <name evidence="11" type="ORF">BSOLF_0371</name>
</gene>
<dbReference type="FunFam" id="1.10.10.10:FF:000018">
    <property type="entry name" value="DNA-binding response regulator ResD"/>
    <property type="match status" value="1"/>
</dbReference>
<evidence type="ECO:0000256" key="8">
    <source>
        <dbReference type="PROSITE-ProRule" id="PRU01091"/>
    </source>
</evidence>
<dbReference type="Proteomes" id="UP000244338">
    <property type="component" value="Unassembled WGS sequence"/>
</dbReference>
<dbReference type="PANTHER" id="PTHR48111">
    <property type="entry name" value="REGULATOR OF RPOS"/>
    <property type="match status" value="1"/>
</dbReference>
<dbReference type="AlphaFoldDB" id="A0A2R6XXE4"/>
<keyword evidence="2 7" id="KW-0597">Phosphoprotein</keyword>
<dbReference type="SMART" id="SM00448">
    <property type="entry name" value="REC"/>
    <property type="match status" value="1"/>
</dbReference>
<dbReference type="EMBL" id="PEBX01000198">
    <property type="protein sequence ID" value="PTQ55093.1"/>
    <property type="molecule type" value="Genomic_DNA"/>
</dbReference>